<sequence length="193" mass="21403">MLGETFFSEFNTAYKVSNSTERTTESSTKYSTSITSQKGTSALPLTAAKSNSVFSTKDVEVTKKFTRVIVSNTEPTSETITRSMPEKSSSITKSLNSAESNKADKAADFTIAASATVLAVGLIIFITVVVVSIIRLSKTNNGGTKRVHRQKTHGEDRSSVSSDPSSWYNFHIKRPILRTKWTYPHQKDMHLRW</sequence>
<proteinExistence type="predicted"/>
<feature type="transmembrane region" description="Helical" evidence="2">
    <location>
        <begin position="111"/>
        <end position="136"/>
    </location>
</feature>
<dbReference type="Proteomes" id="UP000596742">
    <property type="component" value="Unassembled WGS sequence"/>
</dbReference>
<keyword evidence="2" id="KW-0812">Transmembrane</keyword>
<evidence type="ECO:0000313" key="4">
    <source>
        <dbReference type="Proteomes" id="UP000596742"/>
    </source>
</evidence>
<protein>
    <submittedName>
        <fullName evidence="3">Uncharacterized protein</fullName>
    </submittedName>
</protein>
<accession>A0A8B6F5H9</accession>
<reference evidence="3" key="1">
    <citation type="submission" date="2018-11" db="EMBL/GenBank/DDBJ databases">
        <authorList>
            <person name="Alioto T."/>
            <person name="Alioto T."/>
        </authorList>
    </citation>
    <scope>NUCLEOTIDE SEQUENCE</scope>
</reference>
<comment type="caution">
    <text evidence="3">The sequence shown here is derived from an EMBL/GenBank/DDBJ whole genome shotgun (WGS) entry which is preliminary data.</text>
</comment>
<dbReference type="EMBL" id="UYJE01006323">
    <property type="protein sequence ID" value="VDI45005.1"/>
    <property type="molecule type" value="Genomic_DNA"/>
</dbReference>
<evidence type="ECO:0000313" key="3">
    <source>
        <dbReference type="EMBL" id="VDI45005.1"/>
    </source>
</evidence>
<keyword evidence="2" id="KW-1133">Transmembrane helix</keyword>
<keyword evidence="2" id="KW-0472">Membrane</keyword>
<gene>
    <name evidence="3" type="ORF">MGAL_10B064447</name>
</gene>
<evidence type="ECO:0000256" key="2">
    <source>
        <dbReference type="SAM" id="Phobius"/>
    </source>
</evidence>
<dbReference type="AlphaFoldDB" id="A0A8B6F5H9"/>
<keyword evidence="4" id="KW-1185">Reference proteome</keyword>
<name>A0A8B6F5H9_MYTGA</name>
<organism evidence="3 4">
    <name type="scientific">Mytilus galloprovincialis</name>
    <name type="common">Mediterranean mussel</name>
    <dbReference type="NCBI Taxonomy" id="29158"/>
    <lineage>
        <taxon>Eukaryota</taxon>
        <taxon>Metazoa</taxon>
        <taxon>Spiralia</taxon>
        <taxon>Lophotrochozoa</taxon>
        <taxon>Mollusca</taxon>
        <taxon>Bivalvia</taxon>
        <taxon>Autobranchia</taxon>
        <taxon>Pteriomorphia</taxon>
        <taxon>Mytilida</taxon>
        <taxon>Mytiloidea</taxon>
        <taxon>Mytilidae</taxon>
        <taxon>Mytilinae</taxon>
        <taxon>Mytilus</taxon>
    </lineage>
</organism>
<evidence type="ECO:0000256" key="1">
    <source>
        <dbReference type="SAM" id="MobiDB-lite"/>
    </source>
</evidence>
<feature type="region of interest" description="Disordered" evidence="1">
    <location>
        <begin position="141"/>
        <end position="164"/>
    </location>
</feature>